<dbReference type="PaxDb" id="722438-MPNE_0362"/>
<dbReference type="Pfam" id="PF22373">
    <property type="entry name" value="MG491_central"/>
    <property type="match status" value="1"/>
</dbReference>
<evidence type="ECO:0000313" key="3">
    <source>
        <dbReference type="Proteomes" id="UP000007756"/>
    </source>
</evidence>
<reference evidence="2 3" key="1">
    <citation type="journal article" date="2010" name="Appl. Environ. Microbiol.">
        <title>Targeted chromosomal knockouts in Mycoplasma pneumoniae.</title>
        <authorList>
            <person name="Krishnakumar R."/>
            <person name="Assad-Garcia N."/>
            <person name="Benders G.A."/>
            <person name="Phan Q."/>
            <person name="Montague M.G."/>
            <person name="Glass J.I."/>
        </authorList>
    </citation>
    <scope>NUCLEOTIDE SEQUENCE [LARGE SCALE GENOMIC DNA]</scope>
    <source>
        <strain evidence="3">ATCC 15531 / DSM 22911 / NBRC 14401 / NCTC 10119 / FH</strain>
    </source>
</reference>
<proteinExistence type="predicted"/>
<dbReference type="GeneID" id="66609034"/>
<sequence length="357" mass="40554">MTNDYQQLNYLVETDDEADIIIANLVKQLNELKEILLSLDNQDLEINQVNHRTTVHNTSSNTSNNSTSNNSADGNYNSNFFHNFSKETLQTQAKRGFLLLERCSLVGLQQLELEYLNVLGRSFESHQDKINFLVNLRDLTNDHLLDTEKIVSTLEQIFNVIGGTEYTPILNSFFNQSLNDPDPIQREIGLKQFVANLRQRFKTLLQKTNNSIQQLEAEIQIPTTHIKSDEVMFGPPDMNERLVLNDSETDAILRSIEAELESALQNKKQVVVTAVPPIAANLATDSISQETLEHNLNNTETVNTTTVTVTSASETQVRKPQISLRPIFQGNFPKRLSREDIQRYAHQLQELEQSNEG</sequence>
<protein>
    <recommendedName>
        <fullName evidence="1">MG491 central domain-containing protein</fullName>
    </recommendedName>
</protein>
<dbReference type="EMBL" id="CP002077">
    <property type="protein sequence ID" value="ADK87259.1"/>
    <property type="molecule type" value="Genomic_DNA"/>
</dbReference>
<dbReference type="Proteomes" id="UP000007756">
    <property type="component" value="Chromosome"/>
</dbReference>
<dbReference type="STRING" id="722438.F539_01755"/>
<accession>A0A0H3DQ20</accession>
<dbReference type="eggNOG" id="COG1269">
    <property type="taxonomic scope" value="Bacteria"/>
</dbReference>
<feature type="domain" description="MG491 central" evidence="1">
    <location>
        <begin position="83"/>
        <end position="214"/>
    </location>
</feature>
<dbReference type="AlphaFoldDB" id="A0A0H3DQ20"/>
<organism evidence="2 3">
    <name type="scientific">Mycoplasmoides pneumoniae (strain ATCC 15531 / DSM 23978 / CIP 103766 / NBRC 14401 / NCTC 10119 / FH)</name>
    <name type="common">Mycoplasma pneumoniae</name>
    <dbReference type="NCBI Taxonomy" id="722438"/>
    <lineage>
        <taxon>Bacteria</taxon>
        <taxon>Bacillati</taxon>
        <taxon>Mycoplasmatota</taxon>
        <taxon>Mycoplasmoidales</taxon>
        <taxon>Mycoplasmoidaceae</taxon>
        <taxon>Mycoplasmoides</taxon>
    </lineage>
</organism>
<dbReference type="InterPro" id="IPR055086">
    <property type="entry name" value="MG491_central"/>
</dbReference>
<dbReference type="PATRIC" id="fig|722438.3.peg.347"/>
<evidence type="ECO:0000259" key="1">
    <source>
        <dbReference type="Pfam" id="PF22373"/>
    </source>
</evidence>
<dbReference type="RefSeq" id="WP_014325454.1">
    <property type="nucleotide sequence ID" value="NZ_CP010546.1"/>
</dbReference>
<evidence type="ECO:0000313" key="2">
    <source>
        <dbReference type="EMBL" id="ADK87259.1"/>
    </source>
</evidence>
<dbReference type="HOGENOM" id="CLU_775731_0_0_14"/>
<name>A0A0H3DQ20_MYCPB</name>
<dbReference type="KEGG" id="mpj:MPNE_0362"/>
<gene>
    <name evidence="2" type="ordered locus">MPNE_0362</name>
</gene>